<gene>
    <name evidence="1" type="ORF">IZO911_LOCUS25037</name>
    <name evidence="2" type="ORF">VCS650_LOCUS30310</name>
</gene>
<dbReference type="Proteomes" id="UP000663891">
    <property type="component" value="Unassembled WGS sequence"/>
</dbReference>
<dbReference type="Proteomes" id="UP000663860">
    <property type="component" value="Unassembled WGS sequence"/>
</dbReference>
<sequence>MDINLLRLLPIIEPEALARDIKTTKDFIDYSDTTEAPSATASKLTTRVSLYKNHQSINYEWAYSFEILNSLNL</sequence>
<comment type="caution">
    <text evidence="1">The sequence shown here is derived from an EMBL/GenBank/DDBJ whole genome shotgun (WGS) entry which is preliminary data.</text>
</comment>
<evidence type="ECO:0000313" key="3">
    <source>
        <dbReference type="Proteomes" id="UP000663860"/>
    </source>
</evidence>
<evidence type="ECO:0000313" key="1">
    <source>
        <dbReference type="EMBL" id="CAF1137523.1"/>
    </source>
</evidence>
<dbReference type="EMBL" id="CAJNOE010000308">
    <property type="protein sequence ID" value="CAF1137523.1"/>
    <property type="molecule type" value="Genomic_DNA"/>
</dbReference>
<accession>A0A814RWU7</accession>
<organism evidence="1 3">
    <name type="scientific">Adineta steineri</name>
    <dbReference type="NCBI Taxonomy" id="433720"/>
    <lineage>
        <taxon>Eukaryota</taxon>
        <taxon>Metazoa</taxon>
        <taxon>Spiralia</taxon>
        <taxon>Gnathifera</taxon>
        <taxon>Rotifera</taxon>
        <taxon>Eurotatoria</taxon>
        <taxon>Bdelloidea</taxon>
        <taxon>Adinetida</taxon>
        <taxon>Adinetidae</taxon>
        <taxon>Adineta</taxon>
    </lineage>
</organism>
<evidence type="ECO:0000313" key="2">
    <source>
        <dbReference type="EMBL" id="CAF1287459.1"/>
    </source>
</evidence>
<dbReference type="OrthoDB" id="10084340at2759"/>
<proteinExistence type="predicted"/>
<dbReference type="EMBL" id="CAJNON010000489">
    <property type="protein sequence ID" value="CAF1287459.1"/>
    <property type="molecule type" value="Genomic_DNA"/>
</dbReference>
<name>A0A814RWU7_9BILA</name>
<protein>
    <submittedName>
        <fullName evidence="1">Uncharacterized protein</fullName>
    </submittedName>
</protein>
<dbReference type="AlphaFoldDB" id="A0A814RWU7"/>
<reference evidence="1" key="1">
    <citation type="submission" date="2021-02" db="EMBL/GenBank/DDBJ databases">
        <authorList>
            <person name="Nowell W R."/>
        </authorList>
    </citation>
    <scope>NUCLEOTIDE SEQUENCE</scope>
</reference>